<dbReference type="RefSeq" id="WP_310885158.1">
    <property type="nucleotide sequence ID" value="NZ_CP121646.1"/>
</dbReference>
<evidence type="ECO:0000313" key="3">
    <source>
        <dbReference type="Proteomes" id="UP001221546"/>
    </source>
</evidence>
<evidence type="ECO:0000313" key="2">
    <source>
        <dbReference type="EMBL" id="WFU62485.1"/>
    </source>
</evidence>
<protein>
    <submittedName>
        <fullName evidence="2">Uncharacterized protein</fullName>
    </submittedName>
</protein>
<accession>A0ABY8JA85</accession>
<gene>
    <name evidence="2" type="ORF">QA636_34130</name>
</gene>
<dbReference type="EMBL" id="CP121646">
    <property type="protein sequence ID" value="WFU62485.1"/>
    <property type="molecule type" value="Genomic_DNA"/>
</dbReference>
<proteinExistence type="predicted"/>
<organism evidence="2 3">
    <name type="scientific">Bradyrhizobium brasilense</name>
    <dbReference type="NCBI Taxonomy" id="1419277"/>
    <lineage>
        <taxon>Bacteria</taxon>
        <taxon>Pseudomonadati</taxon>
        <taxon>Pseudomonadota</taxon>
        <taxon>Alphaproteobacteria</taxon>
        <taxon>Hyphomicrobiales</taxon>
        <taxon>Nitrobacteraceae</taxon>
        <taxon>Bradyrhizobium</taxon>
    </lineage>
</organism>
<reference evidence="2 3" key="1">
    <citation type="submission" date="2023-04" db="EMBL/GenBank/DDBJ databases">
        <title>Australian commercial rhizobial inoculants.</title>
        <authorList>
            <person name="Kohlmeier M.G."/>
            <person name="O'Hara G.W."/>
            <person name="Colombi E."/>
            <person name="Ramsay J.P."/>
            <person name="Terpolilli J."/>
        </authorList>
    </citation>
    <scope>NUCLEOTIDE SEQUENCE [LARGE SCALE GENOMIC DNA]</scope>
    <source>
        <strain evidence="2 3">CB627</strain>
    </source>
</reference>
<keyword evidence="3" id="KW-1185">Reference proteome</keyword>
<name>A0ABY8JA85_9BRAD</name>
<feature type="region of interest" description="Disordered" evidence="1">
    <location>
        <begin position="1"/>
        <end position="23"/>
    </location>
</feature>
<dbReference type="Proteomes" id="UP001221546">
    <property type="component" value="Chromosome"/>
</dbReference>
<evidence type="ECO:0000256" key="1">
    <source>
        <dbReference type="SAM" id="MobiDB-lite"/>
    </source>
</evidence>
<sequence>MSGSKQVAVIREGQPRNGSMHQFNSFAGKREDCHQSVTRIFMCSNGAAQHVILVTLLATLHPTGRPKAAESEIAIPERIAKRKGATIAQAQAADPSRAFNLFDSDCQGISLRIGAAIYYSCSAWLPALSLGPGVPEKERNM</sequence>